<keyword evidence="5" id="KW-0472">Membrane</keyword>
<keyword evidence="3" id="KW-1003">Cell membrane</keyword>
<dbReference type="EMBL" id="SLVV01000001">
    <property type="protein sequence ID" value="TCN27883.1"/>
    <property type="molecule type" value="Genomic_DNA"/>
</dbReference>
<keyword evidence="9" id="KW-1185">Reference proteome</keyword>
<evidence type="ECO:0000313" key="8">
    <source>
        <dbReference type="EMBL" id="TCN27883.1"/>
    </source>
</evidence>
<evidence type="ECO:0000256" key="3">
    <source>
        <dbReference type="ARBA" id="ARBA00022475"/>
    </source>
</evidence>
<feature type="domain" description="ABC transporter substrate-binding protein PnrA-like" evidence="7">
    <location>
        <begin position="41"/>
        <end position="328"/>
    </location>
</feature>
<proteinExistence type="inferred from homology"/>
<evidence type="ECO:0000256" key="1">
    <source>
        <dbReference type="ARBA" id="ARBA00004193"/>
    </source>
</evidence>
<evidence type="ECO:0000256" key="6">
    <source>
        <dbReference type="ARBA" id="ARBA00023288"/>
    </source>
</evidence>
<dbReference type="Pfam" id="PF02608">
    <property type="entry name" value="Bmp"/>
    <property type="match status" value="1"/>
</dbReference>
<evidence type="ECO:0000256" key="4">
    <source>
        <dbReference type="ARBA" id="ARBA00022729"/>
    </source>
</evidence>
<gene>
    <name evidence="8" type="ORF">EV146_101213</name>
</gene>
<dbReference type="InterPro" id="IPR028082">
    <property type="entry name" value="Peripla_BP_I"/>
</dbReference>
<evidence type="ECO:0000256" key="5">
    <source>
        <dbReference type="ARBA" id="ARBA00023136"/>
    </source>
</evidence>
<accession>A0A4R2BMK7</accession>
<dbReference type="Proteomes" id="UP000295689">
    <property type="component" value="Unassembled WGS sequence"/>
</dbReference>
<dbReference type="InterPro" id="IPR050957">
    <property type="entry name" value="BMP_lipoprotein"/>
</dbReference>
<reference evidence="8 9" key="1">
    <citation type="journal article" date="2015" name="Stand. Genomic Sci.">
        <title>Genomic Encyclopedia of Bacterial and Archaeal Type Strains, Phase III: the genomes of soil and plant-associated and newly described type strains.</title>
        <authorList>
            <person name="Whitman W.B."/>
            <person name="Woyke T."/>
            <person name="Klenk H.P."/>
            <person name="Zhou Y."/>
            <person name="Lilburn T.G."/>
            <person name="Beck B.J."/>
            <person name="De Vos P."/>
            <person name="Vandamme P."/>
            <person name="Eisen J.A."/>
            <person name="Garrity G."/>
            <person name="Hugenholtz P."/>
            <person name="Kyrpides N.C."/>
        </authorList>
    </citation>
    <scope>NUCLEOTIDE SEQUENCE [LARGE SCALE GENOMIC DNA]</scope>
    <source>
        <strain evidence="8 9">CV53</strain>
    </source>
</reference>
<keyword evidence="6" id="KW-0449">Lipoprotein</keyword>
<keyword evidence="4" id="KW-0732">Signal</keyword>
<evidence type="ECO:0000313" key="9">
    <source>
        <dbReference type="Proteomes" id="UP000295689"/>
    </source>
</evidence>
<dbReference type="GO" id="GO:0005886">
    <property type="term" value="C:plasma membrane"/>
    <property type="evidence" value="ECO:0007669"/>
    <property type="project" value="UniProtKB-SubCell"/>
</dbReference>
<dbReference type="Gene3D" id="3.40.50.2300">
    <property type="match status" value="2"/>
</dbReference>
<name>A0A4R2BMK7_9BACI</name>
<sequence length="329" mass="36897">MQFQHESIKELQQMLKRLGLILLSLLLLGGCGQPLATGKVEKVGMLVPETINDQVWGTKGYRGLLKIQSRFEVDVYYKEGMDSEPLVEQAVEEFSQKGVNLIFGHGNEYAQYFNGLSKEYPEIHFISFNGDAKNINTTSLNFEAYAMGFFGGMVAAHMSKTKHIAVVAAYEWQPEIEGFYEGSTFYDIEIDVDIRYVGHWDNDQKALDILDGLITQGADVVYPAGDGYNIPVIEKVKEKGLYVVGYISDQSDLGESTVLTSTVQHVDQLYVLAAQKFNDGELNSGNLSFDFKDEVISMGKYSPNVDDEFKEELNKHISTYKKTGKLPNE</sequence>
<evidence type="ECO:0000259" key="7">
    <source>
        <dbReference type="Pfam" id="PF02608"/>
    </source>
</evidence>
<dbReference type="CDD" id="cd06353">
    <property type="entry name" value="PBP1_Med-like"/>
    <property type="match status" value="1"/>
</dbReference>
<dbReference type="InterPro" id="IPR003760">
    <property type="entry name" value="PnrA-like"/>
</dbReference>
<comment type="similarity">
    <text evidence="2">Belongs to the BMP lipoprotein family.</text>
</comment>
<dbReference type="AlphaFoldDB" id="A0A4R2BMK7"/>
<organism evidence="8 9">
    <name type="scientific">Mesobacillus foraminis</name>
    <dbReference type="NCBI Taxonomy" id="279826"/>
    <lineage>
        <taxon>Bacteria</taxon>
        <taxon>Bacillati</taxon>
        <taxon>Bacillota</taxon>
        <taxon>Bacilli</taxon>
        <taxon>Bacillales</taxon>
        <taxon>Bacillaceae</taxon>
        <taxon>Mesobacillus</taxon>
    </lineage>
</organism>
<comment type="subcellular location">
    <subcellularLocation>
        <location evidence="1">Cell membrane</location>
        <topology evidence="1">Lipid-anchor</topology>
    </subcellularLocation>
</comment>
<dbReference type="PANTHER" id="PTHR34296:SF2">
    <property type="entry name" value="ABC TRANSPORTER GUANOSINE-BINDING PROTEIN NUPN"/>
    <property type="match status" value="1"/>
</dbReference>
<protein>
    <submittedName>
        <fullName evidence="8">Transcriptional activator of comK protein</fullName>
    </submittedName>
</protein>
<comment type="caution">
    <text evidence="8">The sequence shown here is derived from an EMBL/GenBank/DDBJ whole genome shotgun (WGS) entry which is preliminary data.</text>
</comment>
<dbReference type="PANTHER" id="PTHR34296">
    <property type="entry name" value="TRANSCRIPTIONAL ACTIVATOR PROTEIN MED"/>
    <property type="match status" value="1"/>
</dbReference>
<evidence type="ECO:0000256" key="2">
    <source>
        <dbReference type="ARBA" id="ARBA00008610"/>
    </source>
</evidence>
<dbReference type="SUPFAM" id="SSF53822">
    <property type="entry name" value="Periplasmic binding protein-like I"/>
    <property type="match status" value="1"/>
</dbReference>